<accession>A0ABQ9YJA9</accession>
<comment type="caution">
    <text evidence="1">The sequence shown here is derived from an EMBL/GenBank/DDBJ whole genome shotgun (WGS) entry which is preliminary data.</text>
</comment>
<sequence>MDQMTQFMVSSSFALAYTDFLHFWESGIQTRQLLQNVVTAVSAWKMEDAVVLKRGQQILIRLCEEGFEDEMELPFPFSGLTFRGSRIASVRSLFGASTLSFKTSLPANSTDVSLYLVHQYGTSCFQSSVHNPSFKPLHVSDPTPPDMDGRAKRRLPCASDLEALWKDSILSPLNPDSATIPPLTTDNTFDLCGGEHSGKIVGHLIKMSLNSPTPTCTLLSESIDVLLNPPNPTHSPPFAVLPVSSSADGIDAAIAQRGRHNNTGACPLSPPTPNTPTLPHTNTNARFGVVSSRRRISCGQRWNGAWKGFAMEGEDCATRRVDADLQIRLGADLKVYTQICHFLVHFN</sequence>
<gene>
    <name evidence="1" type="ORF">BLNAU_1292</name>
</gene>
<dbReference type="Proteomes" id="UP001281761">
    <property type="component" value="Unassembled WGS sequence"/>
</dbReference>
<dbReference type="EMBL" id="JARBJD010000005">
    <property type="protein sequence ID" value="KAK2963726.1"/>
    <property type="molecule type" value="Genomic_DNA"/>
</dbReference>
<proteinExistence type="predicted"/>
<keyword evidence="2" id="KW-1185">Reference proteome</keyword>
<protein>
    <submittedName>
        <fullName evidence="1">Uncharacterized protein</fullName>
    </submittedName>
</protein>
<reference evidence="1 2" key="1">
    <citation type="journal article" date="2022" name="bioRxiv">
        <title>Genomics of Preaxostyla Flagellates Illuminates Evolutionary Transitions and the Path Towards Mitochondrial Loss.</title>
        <authorList>
            <person name="Novak L.V.F."/>
            <person name="Treitli S.C."/>
            <person name="Pyrih J."/>
            <person name="Halakuc P."/>
            <person name="Pipaliya S.V."/>
            <person name="Vacek V."/>
            <person name="Brzon O."/>
            <person name="Soukal P."/>
            <person name="Eme L."/>
            <person name="Dacks J.B."/>
            <person name="Karnkowska A."/>
            <person name="Elias M."/>
            <person name="Hampl V."/>
        </authorList>
    </citation>
    <scope>NUCLEOTIDE SEQUENCE [LARGE SCALE GENOMIC DNA]</scope>
    <source>
        <strain evidence="1">NAU3</strain>
        <tissue evidence="1">Gut</tissue>
    </source>
</reference>
<organism evidence="1 2">
    <name type="scientific">Blattamonas nauphoetae</name>
    <dbReference type="NCBI Taxonomy" id="2049346"/>
    <lineage>
        <taxon>Eukaryota</taxon>
        <taxon>Metamonada</taxon>
        <taxon>Preaxostyla</taxon>
        <taxon>Oxymonadida</taxon>
        <taxon>Blattamonas</taxon>
    </lineage>
</organism>
<evidence type="ECO:0000313" key="1">
    <source>
        <dbReference type="EMBL" id="KAK2963726.1"/>
    </source>
</evidence>
<evidence type="ECO:0000313" key="2">
    <source>
        <dbReference type="Proteomes" id="UP001281761"/>
    </source>
</evidence>
<name>A0ABQ9YJA9_9EUKA</name>